<dbReference type="CDD" id="cd06261">
    <property type="entry name" value="TM_PBP2"/>
    <property type="match status" value="1"/>
</dbReference>
<evidence type="ECO:0000256" key="2">
    <source>
        <dbReference type="ARBA" id="ARBA00022448"/>
    </source>
</evidence>
<dbReference type="PROSITE" id="PS50928">
    <property type="entry name" value="ABC_TM1"/>
    <property type="match status" value="1"/>
</dbReference>
<dbReference type="Proteomes" id="UP000632740">
    <property type="component" value="Unassembled WGS sequence"/>
</dbReference>
<feature type="transmembrane region" description="Helical" evidence="7">
    <location>
        <begin position="276"/>
        <end position="297"/>
    </location>
</feature>
<gene>
    <name evidence="10" type="primary">msmG</name>
    <name evidence="10" type="ORF">Cch01nite_31070</name>
</gene>
<dbReference type="SUPFAM" id="SSF161098">
    <property type="entry name" value="MetI-like"/>
    <property type="match status" value="1"/>
</dbReference>
<evidence type="ECO:0000313" key="10">
    <source>
        <dbReference type="EMBL" id="GIG22383.1"/>
    </source>
</evidence>
<dbReference type="PANTHER" id="PTHR43744">
    <property type="entry name" value="ABC TRANSPORTER PERMEASE PROTEIN MG189-RELATED-RELATED"/>
    <property type="match status" value="1"/>
</dbReference>
<dbReference type="EMBL" id="BONK01000011">
    <property type="protein sequence ID" value="GIG22383.1"/>
    <property type="molecule type" value="Genomic_DNA"/>
</dbReference>
<feature type="transmembrane region" description="Helical" evidence="7">
    <location>
        <begin position="175"/>
        <end position="197"/>
    </location>
</feature>
<dbReference type="Gene3D" id="1.10.3720.10">
    <property type="entry name" value="MetI-like"/>
    <property type="match status" value="1"/>
</dbReference>
<evidence type="ECO:0000256" key="5">
    <source>
        <dbReference type="ARBA" id="ARBA00022989"/>
    </source>
</evidence>
<feature type="region of interest" description="Disordered" evidence="8">
    <location>
        <begin position="1"/>
        <end position="39"/>
    </location>
</feature>
<keyword evidence="3" id="KW-1003">Cell membrane</keyword>
<sequence>MSAPSIAAPVADRSEQAFGAGEPDAPAPRRRRMRTPDPEDTGHHNWWLTGLMIFLSLSILVPMYLVVVTALKTPDQLTGAGFSLPSPARWQNFADAWTLTSFPRSALNSALITVGAVTLTLLTNSMVAYAIARNMHKKLFKGLFFYFIAALFVPFPILMLTVAKLTAQLHLDNQLGLILLYVVFGLSFNIFVFVAYIRSIPRELEEAAIIDGANTWTVFWKVIFPLLRPMNATVGIITCVWAWNDFMLPLVILSDPGDATLPLQQYIFQSTFNTNYTLAFASYLLAMIPLLVVYVVAQRWVISGVTRGAIK</sequence>
<comment type="subcellular location">
    <subcellularLocation>
        <location evidence="1 7">Cell membrane</location>
        <topology evidence="1 7">Multi-pass membrane protein</topology>
    </subcellularLocation>
</comment>
<name>A0A919P350_9CELL</name>
<feature type="transmembrane region" description="Helical" evidence="7">
    <location>
        <begin position="46"/>
        <end position="67"/>
    </location>
</feature>
<dbReference type="GO" id="GO:0005886">
    <property type="term" value="C:plasma membrane"/>
    <property type="evidence" value="ECO:0007669"/>
    <property type="project" value="UniProtKB-SubCell"/>
</dbReference>
<proteinExistence type="inferred from homology"/>
<comment type="caution">
    <text evidence="10">The sequence shown here is derived from an EMBL/GenBank/DDBJ whole genome shotgun (WGS) entry which is preliminary data.</text>
</comment>
<dbReference type="GO" id="GO:0055085">
    <property type="term" value="P:transmembrane transport"/>
    <property type="evidence" value="ECO:0007669"/>
    <property type="project" value="InterPro"/>
</dbReference>
<evidence type="ECO:0000259" key="9">
    <source>
        <dbReference type="PROSITE" id="PS50928"/>
    </source>
</evidence>
<dbReference type="AlphaFoldDB" id="A0A919P350"/>
<feature type="transmembrane region" description="Helical" evidence="7">
    <location>
        <begin position="218"/>
        <end position="243"/>
    </location>
</feature>
<comment type="similarity">
    <text evidence="7">Belongs to the binding-protein-dependent transport system permease family.</text>
</comment>
<reference evidence="10" key="1">
    <citation type="submission" date="2021-01" db="EMBL/GenBank/DDBJ databases">
        <title>Whole genome shotgun sequence of Cellulomonas chitinilytica NBRC 110799.</title>
        <authorList>
            <person name="Komaki H."/>
            <person name="Tamura T."/>
        </authorList>
    </citation>
    <scope>NUCLEOTIDE SEQUENCE</scope>
    <source>
        <strain evidence="10">NBRC 110799</strain>
    </source>
</reference>
<keyword evidence="6 7" id="KW-0472">Membrane</keyword>
<evidence type="ECO:0000256" key="1">
    <source>
        <dbReference type="ARBA" id="ARBA00004651"/>
    </source>
</evidence>
<dbReference type="RefSeq" id="WP_373309946.1">
    <property type="nucleotide sequence ID" value="NZ_BONK01000011.1"/>
</dbReference>
<accession>A0A919P350</accession>
<keyword evidence="5 7" id="KW-1133">Transmembrane helix</keyword>
<dbReference type="InterPro" id="IPR035906">
    <property type="entry name" value="MetI-like_sf"/>
</dbReference>
<evidence type="ECO:0000256" key="6">
    <source>
        <dbReference type="ARBA" id="ARBA00023136"/>
    </source>
</evidence>
<evidence type="ECO:0000313" key="11">
    <source>
        <dbReference type="Proteomes" id="UP000632740"/>
    </source>
</evidence>
<feature type="domain" description="ABC transmembrane type-1" evidence="9">
    <location>
        <begin position="106"/>
        <end position="297"/>
    </location>
</feature>
<evidence type="ECO:0000256" key="3">
    <source>
        <dbReference type="ARBA" id="ARBA00022475"/>
    </source>
</evidence>
<keyword evidence="4 7" id="KW-0812">Transmembrane</keyword>
<evidence type="ECO:0000256" key="4">
    <source>
        <dbReference type="ARBA" id="ARBA00022692"/>
    </source>
</evidence>
<feature type="transmembrane region" description="Helical" evidence="7">
    <location>
        <begin position="143"/>
        <end position="163"/>
    </location>
</feature>
<evidence type="ECO:0000256" key="8">
    <source>
        <dbReference type="SAM" id="MobiDB-lite"/>
    </source>
</evidence>
<keyword evidence="11" id="KW-1185">Reference proteome</keyword>
<evidence type="ECO:0000256" key="7">
    <source>
        <dbReference type="RuleBase" id="RU363032"/>
    </source>
</evidence>
<dbReference type="Pfam" id="PF00528">
    <property type="entry name" value="BPD_transp_1"/>
    <property type="match status" value="1"/>
</dbReference>
<dbReference type="PANTHER" id="PTHR43744:SF12">
    <property type="entry name" value="ABC TRANSPORTER PERMEASE PROTEIN MG189-RELATED"/>
    <property type="match status" value="1"/>
</dbReference>
<protein>
    <submittedName>
        <fullName evidence="10">ABC transporter permease</fullName>
    </submittedName>
</protein>
<organism evidence="10 11">
    <name type="scientific">Cellulomonas chitinilytica</name>
    <dbReference type="NCBI Taxonomy" id="398759"/>
    <lineage>
        <taxon>Bacteria</taxon>
        <taxon>Bacillati</taxon>
        <taxon>Actinomycetota</taxon>
        <taxon>Actinomycetes</taxon>
        <taxon>Micrococcales</taxon>
        <taxon>Cellulomonadaceae</taxon>
        <taxon>Cellulomonas</taxon>
    </lineage>
</organism>
<feature type="transmembrane region" description="Helical" evidence="7">
    <location>
        <begin position="110"/>
        <end position="131"/>
    </location>
</feature>
<dbReference type="InterPro" id="IPR000515">
    <property type="entry name" value="MetI-like"/>
</dbReference>
<keyword evidence="2 7" id="KW-0813">Transport</keyword>